<reference evidence="3 4" key="1">
    <citation type="journal article" date="2020" name="ISME J.">
        <title>Uncovering the hidden diversity of litter-decomposition mechanisms in mushroom-forming fungi.</title>
        <authorList>
            <person name="Floudas D."/>
            <person name="Bentzer J."/>
            <person name="Ahren D."/>
            <person name="Johansson T."/>
            <person name="Persson P."/>
            <person name="Tunlid A."/>
        </authorList>
    </citation>
    <scope>NUCLEOTIDE SEQUENCE [LARGE SCALE GENOMIC DNA]</scope>
    <source>
        <strain evidence="3 4">CBS 146.42</strain>
    </source>
</reference>
<organism evidence="3 4">
    <name type="scientific">Leucocoprinus leucothites</name>
    <dbReference type="NCBI Taxonomy" id="201217"/>
    <lineage>
        <taxon>Eukaryota</taxon>
        <taxon>Fungi</taxon>
        <taxon>Dikarya</taxon>
        <taxon>Basidiomycota</taxon>
        <taxon>Agaricomycotina</taxon>
        <taxon>Agaricomycetes</taxon>
        <taxon>Agaricomycetidae</taxon>
        <taxon>Agaricales</taxon>
        <taxon>Agaricineae</taxon>
        <taxon>Agaricaceae</taxon>
        <taxon>Leucocoprinus</taxon>
    </lineage>
</organism>
<evidence type="ECO:0000313" key="4">
    <source>
        <dbReference type="Proteomes" id="UP000559027"/>
    </source>
</evidence>
<evidence type="ECO:0000256" key="1">
    <source>
        <dbReference type="SAM" id="MobiDB-lite"/>
    </source>
</evidence>
<dbReference type="OrthoDB" id="2266810at2759"/>
<dbReference type="InterPro" id="IPR005162">
    <property type="entry name" value="Retrotrans_gag_dom"/>
</dbReference>
<feature type="region of interest" description="Disordered" evidence="1">
    <location>
        <begin position="153"/>
        <end position="197"/>
    </location>
</feature>
<feature type="compositionally biased region" description="Low complexity" evidence="1">
    <location>
        <begin position="167"/>
        <end position="197"/>
    </location>
</feature>
<name>A0A8H5LN39_9AGAR</name>
<evidence type="ECO:0000313" key="3">
    <source>
        <dbReference type="EMBL" id="KAF5363276.1"/>
    </source>
</evidence>
<dbReference type="EMBL" id="JAACJO010000001">
    <property type="protein sequence ID" value="KAF5363276.1"/>
    <property type="molecule type" value="Genomic_DNA"/>
</dbReference>
<gene>
    <name evidence="3" type="ORF">D9756_000057</name>
</gene>
<protein>
    <recommendedName>
        <fullName evidence="2">Retrotransposon gag domain-containing protein</fullName>
    </recommendedName>
</protein>
<dbReference type="Proteomes" id="UP000559027">
    <property type="component" value="Unassembled WGS sequence"/>
</dbReference>
<evidence type="ECO:0000259" key="2">
    <source>
        <dbReference type="Pfam" id="PF03732"/>
    </source>
</evidence>
<keyword evidence="4" id="KW-1185">Reference proteome</keyword>
<dbReference type="Pfam" id="PF03732">
    <property type="entry name" value="Retrotrans_gag"/>
    <property type="match status" value="1"/>
</dbReference>
<proteinExistence type="predicted"/>
<feature type="domain" description="Retrotransposon gag" evidence="2">
    <location>
        <begin position="13"/>
        <end position="110"/>
    </location>
</feature>
<comment type="caution">
    <text evidence="3">The sequence shown here is derived from an EMBL/GenBank/DDBJ whole genome shotgun (WGS) entry which is preliminary data.</text>
</comment>
<dbReference type="AlphaFoldDB" id="A0A8H5LN39"/>
<sequence>MPWFQHNNQKVDFAITYLTGVVLDWFEIGLTQEEQGVFHDWFDDWSAFVHELCTHFGIANPKGEAAKMLNTLHMKTGDKIATYNVEFLKHASQLSWNDEALCHRYYKGLPNCIQDPLSTHEQGKPTTFEEMHRLAIVYDGCYWEHDRERVHAHTAEKDVADSLSWKQPNKPSTSNPSNPNPSCSQSQSGNNNNNNNN</sequence>
<accession>A0A8H5LN39</accession>